<accession>A0A1S1NF65</accession>
<protein>
    <submittedName>
        <fullName evidence="1">Uncharacterized protein</fullName>
    </submittedName>
</protein>
<evidence type="ECO:0000313" key="2">
    <source>
        <dbReference type="EMBL" id="PQM49593.1"/>
    </source>
</evidence>
<organism evidence="1 3">
    <name type="scientific">Mycobacterium talmoniae</name>
    <dbReference type="NCBI Taxonomy" id="1858794"/>
    <lineage>
        <taxon>Bacteria</taxon>
        <taxon>Bacillati</taxon>
        <taxon>Actinomycetota</taxon>
        <taxon>Actinomycetes</taxon>
        <taxon>Mycobacteriales</taxon>
        <taxon>Mycobacteriaceae</taxon>
        <taxon>Mycobacterium</taxon>
    </lineage>
</organism>
<dbReference type="SUPFAM" id="SSF140453">
    <property type="entry name" value="EsxAB dimer-like"/>
    <property type="match status" value="1"/>
</dbReference>
<dbReference type="Proteomes" id="UP000179734">
    <property type="component" value="Unassembled WGS sequence"/>
</dbReference>
<dbReference type="Proteomes" id="UP000238296">
    <property type="component" value="Unassembled WGS sequence"/>
</dbReference>
<dbReference type="RefSeq" id="WP_071029028.1">
    <property type="nucleotide sequence ID" value="NZ_MLQM01000161.1"/>
</dbReference>
<proteinExistence type="predicted"/>
<dbReference type="AlphaFoldDB" id="A0A1S1NF65"/>
<reference evidence="1 3" key="1">
    <citation type="submission" date="2016-10" db="EMBL/GenBank/DDBJ databases">
        <title>Genome sequence of Mycobacterium talmonii.</title>
        <authorList>
            <person name="Greninger A.L."/>
            <person name="Elliott B."/>
            <person name="Vasireddy S."/>
            <person name="Vasireddy R."/>
        </authorList>
    </citation>
    <scope>NUCLEOTIDE SEQUENCE [LARGE SCALE GENOMIC DNA]</scope>
    <source>
        <strain evidence="1">MO-5499</strain>
        <strain evidence="3">NE-TNMC-100812</strain>
    </source>
</reference>
<sequence>MGAADITYNYGHIGAVSVGFAGNSAQLLDHHDQIVSLINRLEPFTGEGANALRDGATLMLKGLAELGDAVGLHSKALDYAVDSAQATDLMSAHSFNGIFG</sequence>
<comment type="caution">
    <text evidence="1">The sequence shown here is derived from an EMBL/GenBank/DDBJ whole genome shotgun (WGS) entry which is preliminary data.</text>
</comment>
<evidence type="ECO:0000313" key="3">
    <source>
        <dbReference type="Proteomes" id="UP000179734"/>
    </source>
</evidence>
<dbReference type="EMBL" id="PPEA01000033">
    <property type="protein sequence ID" value="PQM49593.1"/>
    <property type="molecule type" value="Genomic_DNA"/>
</dbReference>
<dbReference type="InterPro" id="IPR036689">
    <property type="entry name" value="ESAT-6-like_sf"/>
</dbReference>
<reference evidence="2" key="3">
    <citation type="submission" date="2018-01" db="EMBL/GenBank/DDBJ databases">
        <authorList>
            <person name="Gaut B.S."/>
            <person name="Morton B.R."/>
            <person name="Clegg M.T."/>
            <person name="Duvall M.R."/>
        </authorList>
    </citation>
    <scope>NUCLEOTIDE SEQUENCE</scope>
    <source>
        <strain evidence="2">ATCC BAA-2683</strain>
    </source>
</reference>
<gene>
    <name evidence="1" type="ORF">BKN37_21730</name>
    <name evidence="2" type="ORF">C1Y40_00180</name>
</gene>
<name>A0A1S1NF65_9MYCO</name>
<evidence type="ECO:0000313" key="1">
    <source>
        <dbReference type="EMBL" id="OHU97489.1"/>
    </source>
</evidence>
<dbReference type="EMBL" id="MLQM01000161">
    <property type="protein sequence ID" value="OHU97489.1"/>
    <property type="molecule type" value="Genomic_DNA"/>
</dbReference>
<keyword evidence="3" id="KW-1185">Reference proteome</keyword>
<evidence type="ECO:0000313" key="4">
    <source>
        <dbReference type="Proteomes" id="UP000238296"/>
    </source>
</evidence>
<reference evidence="2 4" key="2">
    <citation type="journal article" date="2017" name="Int. J. Syst. Evol. Microbiol.">
        <title>Mycobacterium talmoniae sp. nov., a slowly growing mycobacterium isolated from human respiratory samples.</title>
        <authorList>
            <person name="Davidson R.M."/>
            <person name="DeGroote M.A."/>
            <person name="Marola J.L."/>
            <person name="Buss S."/>
            <person name="Jones V."/>
            <person name="McNeil M.R."/>
            <person name="Freifeld A.G."/>
            <person name="Elaine Epperson L."/>
            <person name="Hasan N.A."/>
            <person name="Jackson M."/>
            <person name="Iwen P.C."/>
            <person name="Salfinger M."/>
            <person name="Strong M."/>
        </authorList>
    </citation>
    <scope>NUCLEOTIDE SEQUENCE [LARGE SCALE GENOMIC DNA]</scope>
    <source>
        <strain evidence="2 4">ATCC BAA-2683</strain>
    </source>
</reference>